<accession>A0AC60QTV5</accession>
<dbReference type="EMBL" id="JABSTQ010004299">
    <property type="protein sequence ID" value="KAG0442675.1"/>
    <property type="molecule type" value="Genomic_DNA"/>
</dbReference>
<name>A0AC60QTV5_IXOPE</name>
<sequence length="115" mass="13593">MRNIHVFVSRYYYNLNNQIFVERTSNNKHLNTINIRHIANSIRTHGIGIMNTTVNFTYQFLRKKFVIFSQFLFDEHINPVSSRTCATFERHAARVIRSTHSTELRSSTEVSGNWE</sequence>
<comment type="caution">
    <text evidence="1">The sequence shown here is derived from an EMBL/GenBank/DDBJ whole genome shotgun (WGS) entry which is preliminary data.</text>
</comment>
<evidence type="ECO:0000313" key="2">
    <source>
        <dbReference type="Proteomes" id="UP000805193"/>
    </source>
</evidence>
<organism evidence="1 2">
    <name type="scientific">Ixodes persulcatus</name>
    <name type="common">Taiga tick</name>
    <dbReference type="NCBI Taxonomy" id="34615"/>
    <lineage>
        <taxon>Eukaryota</taxon>
        <taxon>Metazoa</taxon>
        <taxon>Ecdysozoa</taxon>
        <taxon>Arthropoda</taxon>
        <taxon>Chelicerata</taxon>
        <taxon>Arachnida</taxon>
        <taxon>Acari</taxon>
        <taxon>Parasitiformes</taxon>
        <taxon>Ixodida</taxon>
        <taxon>Ixodoidea</taxon>
        <taxon>Ixodidae</taxon>
        <taxon>Ixodinae</taxon>
        <taxon>Ixodes</taxon>
    </lineage>
</organism>
<evidence type="ECO:0000313" key="1">
    <source>
        <dbReference type="EMBL" id="KAG0442675.1"/>
    </source>
</evidence>
<gene>
    <name evidence="1" type="ORF">HPB47_015639</name>
</gene>
<keyword evidence="2" id="KW-1185">Reference proteome</keyword>
<proteinExistence type="predicted"/>
<protein>
    <submittedName>
        <fullName evidence="1">Uncharacterized protein</fullName>
    </submittedName>
</protein>
<reference evidence="1 2" key="1">
    <citation type="journal article" date="2020" name="Cell">
        <title>Large-Scale Comparative Analyses of Tick Genomes Elucidate Their Genetic Diversity and Vector Capacities.</title>
        <authorList>
            <consortium name="Tick Genome and Microbiome Consortium (TIGMIC)"/>
            <person name="Jia N."/>
            <person name="Wang J."/>
            <person name="Shi W."/>
            <person name="Du L."/>
            <person name="Sun Y."/>
            <person name="Zhan W."/>
            <person name="Jiang J.F."/>
            <person name="Wang Q."/>
            <person name="Zhang B."/>
            <person name="Ji P."/>
            <person name="Bell-Sakyi L."/>
            <person name="Cui X.M."/>
            <person name="Yuan T.T."/>
            <person name="Jiang B.G."/>
            <person name="Yang W.F."/>
            <person name="Lam T.T."/>
            <person name="Chang Q.C."/>
            <person name="Ding S.J."/>
            <person name="Wang X.J."/>
            <person name="Zhu J.G."/>
            <person name="Ruan X.D."/>
            <person name="Zhao L."/>
            <person name="Wei J.T."/>
            <person name="Ye R.Z."/>
            <person name="Que T.C."/>
            <person name="Du C.H."/>
            <person name="Zhou Y.H."/>
            <person name="Cheng J.X."/>
            <person name="Dai P.F."/>
            <person name="Guo W.B."/>
            <person name="Han X.H."/>
            <person name="Huang E.J."/>
            <person name="Li L.F."/>
            <person name="Wei W."/>
            <person name="Gao Y.C."/>
            <person name="Liu J.Z."/>
            <person name="Shao H.Z."/>
            <person name="Wang X."/>
            <person name="Wang C.C."/>
            <person name="Yang T.C."/>
            <person name="Huo Q.B."/>
            <person name="Li W."/>
            <person name="Chen H.Y."/>
            <person name="Chen S.E."/>
            <person name="Zhou L.G."/>
            <person name="Ni X.B."/>
            <person name="Tian J.H."/>
            <person name="Sheng Y."/>
            <person name="Liu T."/>
            <person name="Pan Y.S."/>
            <person name="Xia L.Y."/>
            <person name="Li J."/>
            <person name="Zhao F."/>
            <person name="Cao W.C."/>
        </authorList>
    </citation>
    <scope>NUCLEOTIDE SEQUENCE [LARGE SCALE GENOMIC DNA]</scope>
    <source>
        <strain evidence="1">Iper-2018</strain>
    </source>
</reference>
<dbReference type="Proteomes" id="UP000805193">
    <property type="component" value="Unassembled WGS sequence"/>
</dbReference>